<dbReference type="PANTHER" id="PTHR48078:SF2">
    <property type="entry name" value="CATABOLIC L-SERINE_THREONINE DEHYDRATASE"/>
    <property type="match status" value="1"/>
</dbReference>
<dbReference type="RefSeq" id="WP_096653706.1">
    <property type="nucleotide sequence ID" value="NZ_NWUX01000020.1"/>
</dbReference>
<evidence type="ECO:0000313" key="9">
    <source>
        <dbReference type="Proteomes" id="UP000218677"/>
    </source>
</evidence>
<dbReference type="SUPFAM" id="SSF53686">
    <property type="entry name" value="Tryptophan synthase beta subunit-like PLP-dependent enzymes"/>
    <property type="match status" value="1"/>
</dbReference>
<dbReference type="InterPro" id="IPR050147">
    <property type="entry name" value="Ser/Thr_Dehydratase"/>
</dbReference>
<dbReference type="GO" id="GO:0006565">
    <property type="term" value="P:L-serine catabolic process"/>
    <property type="evidence" value="ECO:0007669"/>
    <property type="project" value="TreeGrafter"/>
</dbReference>
<evidence type="ECO:0000259" key="7">
    <source>
        <dbReference type="Pfam" id="PF00291"/>
    </source>
</evidence>
<reference evidence="9" key="1">
    <citation type="submission" date="2017-09" db="EMBL/GenBank/DDBJ databases">
        <authorList>
            <person name="Cho G.-S."/>
            <person name="Oguntoyinbo F.A."/>
            <person name="Cnockaert M."/>
            <person name="Kabisch J."/>
            <person name="Neve H."/>
            <person name="Bockelmann W."/>
            <person name="Wenning M."/>
            <person name="Franz C.M."/>
            <person name="Vandamme P."/>
        </authorList>
    </citation>
    <scope>NUCLEOTIDE SEQUENCE [LARGE SCALE GENOMIC DNA]</scope>
    <source>
        <strain evidence="9">MBT G8648</strain>
    </source>
</reference>
<evidence type="ECO:0000256" key="1">
    <source>
        <dbReference type="ARBA" id="ARBA00001933"/>
    </source>
</evidence>
<dbReference type="AlphaFoldDB" id="A0A2A4HHP8"/>
<comment type="caution">
    <text evidence="8">The sequence shown here is derived from an EMBL/GenBank/DDBJ whole genome shotgun (WGS) entry which is preliminary data.</text>
</comment>
<accession>A0A2A4HHP8</accession>
<evidence type="ECO:0000256" key="2">
    <source>
        <dbReference type="ARBA" id="ARBA00010869"/>
    </source>
</evidence>
<dbReference type="OrthoDB" id="9811476at2"/>
<name>A0A2A4HHP8_9GAMM</name>
<evidence type="ECO:0000313" key="8">
    <source>
        <dbReference type="EMBL" id="PCF94316.1"/>
    </source>
</evidence>
<dbReference type="GO" id="GO:0006567">
    <property type="term" value="P:L-threonine catabolic process"/>
    <property type="evidence" value="ECO:0007669"/>
    <property type="project" value="TreeGrafter"/>
</dbReference>
<dbReference type="EMBL" id="NWUX01000020">
    <property type="protein sequence ID" value="PCF94316.1"/>
    <property type="molecule type" value="Genomic_DNA"/>
</dbReference>
<dbReference type="GO" id="GO:0009097">
    <property type="term" value="P:isoleucine biosynthetic process"/>
    <property type="evidence" value="ECO:0007669"/>
    <property type="project" value="TreeGrafter"/>
</dbReference>
<protein>
    <recommendedName>
        <fullName evidence="3">L-serine ammonia-lyase</fullName>
        <ecNumber evidence="3">4.3.1.17</ecNumber>
    </recommendedName>
</protein>
<dbReference type="PANTHER" id="PTHR48078">
    <property type="entry name" value="THREONINE DEHYDRATASE, MITOCHONDRIAL-RELATED"/>
    <property type="match status" value="1"/>
</dbReference>
<sequence length="308" mass="32871">MTLHIETPLIEFRTMSVTTERSVWIKLDALQPPGSFKIRGIGHACETYLARGARRFISSSGGNAGLAVAYAGRRLGVPVTVVVPETTTERAKELLRLEKAEVIVHGASWQEANAFAQSLIGALDAFLHPFDDPLLWQGHATLIDEVFRSGLKPDAVVLSVGGGGLFSGVVEGLHRNGWSDIPVFAVETTGAASFHAAVNAGHTVELEKITSIATSLGAKRVCENAFQCSKTHPIHSVVVSDQSALTACERFLDDHRIVVEPACGASLAMAYESASELESFSNILVVVCGGATSTIDQIRDWNSGKHAL</sequence>
<comment type="similarity">
    <text evidence="2">Belongs to the serine/threonine dehydratase family.</text>
</comment>
<dbReference type="GO" id="GO:0004794">
    <property type="term" value="F:threonine deaminase activity"/>
    <property type="evidence" value="ECO:0007669"/>
    <property type="project" value="TreeGrafter"/>
</dbReference>
<evidence type="ECO:0000256" key="4">
    <source>
        <dbReference type="ARBA" id="ARBA00022898"/>
    </source>
</evidence>
<dbReference type="Gene3D" id="3.40.50.1100">
    <property type="match status" value="2"/>
</dbReference>
<evidence type="ECO:0000256" key="3">
    <source>
        <dbReference type="ARBA" id="ARBA00012093"/>
    </source>
</evidence>
<evidence type="ECO:0000256" key="5">
    <source>
        <dbReference type="ARBA" id="ARBA00023239"/>
    </source>
</evidence>
<organism evidence="8 9">
    <name type="scientific">Vreelandella nigrificans</name>
    <dbReference type="NCBI Taxonomy" id="2042704"/>
    <lineage>
        <taxon>Bacteria</taxon>
        <taxon>Pseudomonadati</taxon>
        <taxon>Pseudomonadota</taxon>
        <taxon>Gammaproteobacteria</taxon>
        <taxon>Oceanospirillales</taxon>
        <taxon>Halomonadaceae</taxon>
        <taxon>Vreelandella</taxon>
    </lineage>
</organism>
<feature type="domain" description="Tryptophan synthase beta chain-like PALP" evidence="7">
    <location>
        <begin position="4"/>
        <end position="289"/>
    </location>
</feature>
<gene>
    <name evidence="8" type="ORF">CPA45_17385</name>
</gene>
<dbReference type="InterPro" id="IPR001926">
    <property type="entry name" value="TrpB-like_PALP"/>
</dbReference>
<proteinExistence type="inferred from homology"/>
<keyword evidence="4" id="KW-0663">Pyridoxal phosphate</keyword>
<dbReference type="Proteomes" id="UP000218677">
    <property type="component" value="Unassembled WGS sequence"/>
</dbReference>
<keyword evidence="9" id="KW-1185">Reference proteome</keyword>
<dbReference type="EC" id="4.3.1.17" evidence="3"/>
<comment type="catalytic activity">
    <reaction evidence="6">
        <text>L-serine = pyruvate + NH4(+)</text>
        <dbReference type="Rhea" id="RHEA:19169"/>
        <dbReference type="ChEBI" id="CHEBI:15361"/>
        <dbReference type="ChEBI" id="CHEBI:28938"/>
        <dbReference type="ChEBI" id="CHEBI:33384"/>
        <dbReference type="EC" id="4.3.1.17"/>
    </reaction>
</comment>
<keyword evidence="5" id="KW-0456">Lyase</keyword>
<dbReference type="GO" id="GO:0003941">
    <property type="term" value="F:L-serine ammonia-lyase activity"/>
    <property type="evidence" value="ECO:0007669"/>
    <property type="project" value="UniProtKB-EC"/>
</dbReference>
<dbReference type="Pfam" id="PF00291">
    <property type="entry name" value="PALP"/>
    <property type="match status" value="1"/>
</dbReference>
<comment type="cofactor">
    <cofactor evidence="1">
        <name>pyridoxal 5'-phosphate</name>
        <dbReference type="ChEBI" id="CHEBI:597326"/>
    </cofactor>
</comment>
<evidence type="ECO:0000256" key="6">
    <source>
        <dbReference type="ARBA" id="ARBA00049406"/>
    </source>
</evidence>
<dbReference type="InterPro" id="IPR036052">
    <property type="entry name" value="TrpB-like_PALP_sf"/>
</dbReference>